<evidence type="ECO:0000259" key="17">
    <source>
        <dbReference type="SMART" id="SM00474"/>
    </source>
</evidence>
<gene>
    <name evidence="16" type="primary">polA</name>
    <name evidence="20" type="ORF">DSM04_104276</name>
</gene>
<dbReference type="GO" id="GO:0006302">
    <property type="term" value="P:double-strand break repair"/>
    <property type="evidence" value="ECO:0007669"/>
    <property type="project" value="TreeGrafter"/>
</dbReference>
<evidence type="ECO:0000256" key="16">
    <source>
        <dbReference type="RuleBase" id="RU004460"/>
    </source>
</evidence>
<dbReference type="InterPro" id="IPR019760">
    <property type="entry name" value="DNA-dir_DNA_pol_A_CS"/>
</dbReference>
<evidence type="ECO:0000256" key="10">
    <source>
        <dbReference type="ARBA" id="ARBA00022839"/>
    </source>
</evidence>
<evidence type="ECO:0000256" key="2">
    <source>
        <dbReference type="ARBA" id="ARBA00012417"/>
    </source>
</evidence>
<reference evidence="20 21" key="1">
    <citation type="submission" date="2018-07" db="EMBL/GenBank/DDBJ databases">
        <title>Leeuwenhoekiella genomics.</title>
        <authorList>
            <person name="Tahon G."/>
            <person name="Willems A."/>
        </authorList>
    </citation>
    <scope>NUCLEOTIDE SEQUENCE [LARGE SCALE GENOMIC DNA]</scope>
    <source>
        <strain evidence="20 21">R-50232</strain>
    </source>
</reference>
<comment type="similarity">
    <text evidence="1 16">Belongs to the DNA polymerase type-A family.</text>
</comment>
<evidence type="ECO:0000256" key="8">
    <source>
        <dbReference type="ARBA" id="ARBA00022763"/>
    </source>
</evidence>
<dbReference type="CDD" id="cd08637">
    <property type="entry name" value="DNA_pol_A_pol_I_C"/>
    <property type="match status" value="1"/>
</dbReference>
<dbReference type="FunFam" id="1.10.150.20:FF:000002">
    <property type="entry name" value="DNA polymerase I"/>
    <property type="match status" value="1"/>
</dbReference>
<dbReference type="SMART" id="SM00475">
    <property type="entry name" value="53EXOc"/>
    <property type="match status" value="1"/>
</dbReference>
<feature type="domain" description="5'-3' exonuclease" evidence="18">
    <location>
        <begin position="17"/>
        <end position="278"/>
    </location>
</feature>
<dbReference type="CDD" id="cd06139">
    <property type="entry name" value="DNA_polA_I_Ecoli_like_exo"/>
    <property type="match status" value="1"/>
</dbReference>
<dbReference type="CDD" id="cd09898">
    <property type="entry name" value="H3TH_53EXO"/>
    <property type="match status" value="1"/>
</dbReference>
<dbReference type="Gene3D" id="3.40.50.1010">
    <property type="entry name" value="5'-nuclease"/>
    <property type="match status" value="1"/>
</dbReference>
<name>A0A4Q0NT21_9FLAO</name>
<dbReference type="GO" id="GO:0008408">
    <property type="term" value="F:3'-5' exonuclease activity"/>
    <property type="evidence" value="ECO:0007669"/>
    <property type="project" value="UniProtKB-UniRule"/>
</dbReference>
<dbReference type="InterPro" id="IPR018320">
    <property type="entry name" value="DNA_polymerase_1"/>
</dbReference>
<dbReference type="Gene3D" id="3.30.70.370">
    <property type="match status" value="1"/>
</dbReference>
<dbReference type="InterPro" id="IPR043502">
    <property type="entry name" value="DNA/RNA_pol_sf"/>
</dbReference>
<dbReference type="InterPro" id="IPR020045">
    <property type="entry name" value="DNA_polI_H3TH"/>
</dbReference>
<evidence type="ECO:0000256" key="1">
    <source>
        <dbReference type="ARBA" id="ARBA00007705"/>
    </source>
</evidence>
<dbReference type="SUPFAM" id="SSF53098">
    <property type="entry name" value="Ribonuclease H-like"/>
    <property type="match status" value="1"/>
</dbReference>
<evidence type="ECO:0000259" key="18">
    <source>
        <dbReference type="SMART" id="SM00475"/>
    </source>
</evidence>
<evidence type="ECO:0000256" key="11">
    <source>
        <dbReference type="ARBA" id="ARBA00022932"/>
    </source>
</evidence>
<dbReference type="InterPro" id="IPR012337">
    <property type="entry name" value="RNaseH-like_sf"/>
</dbReference>
<dbReference type="GO" id="GO:0008409">
    <property type="term" value="F:5'-3' exonuclease activity"/>
    <property type="evidence" value="ECO:0007669"/>
    <property type="project" value="UniProtKB-UniRule"/>
</dbReference>
<dbReference type="SMART" id="SM00279">
    <property type="entry name" value="HhH2"/>
    <property type="match status" value="1"/>
</dbReference>
<dbReference type="SMART" id="SM00482">
    <property type="entry name" value="POLAc"/>
    <property type="match status" value="1"/>
</dbReference>
<keyword evidence="12 16" id="KW-0238">DNA-binding</keyword>
<evidence type="ECO:0000256" key="4">
    <source>
        <dbReference type="ARBA" id="ARBA00022679"/>
    </source>
</evidence>
<dbReference type="PRINTS" id="PR00868">
    <property type="entry name" value="DNAPOLI"/>
</dbReference>
<accession>A0A4Q0NT21</accession>
<dbReference type="CDD" id="cd09859">
    <property type="entry name" value="PIN_53EXO"/>
    <property type="match status" value="1"/>
</dbReference>
<comment type="caution">
    <text evidence="20">The sequence shown here is derived from an EMBL/GenBank/DDBJ whole genome shotgun (WGS) entry which is preliminary data.</text>
</comment>
<dbReference type="InterPro" id="IPR029060">
    <property type="entry name" value="PIN-like_dom_sf"/>
</dbReference>
<dbReference type="Pfam" id="PF01367">
    <property type="entry name" value="5_3_exonuc"/>
    <property type="match status" value="1"/>
</dbReference>
<dbReference type="InterPro" id="IPR036397">
    <property type="entry name" value="RNaseH_sf"/>
</dbReference>
<keyword evidence="21" id="KW-1185">Reference proteome</keyword>
<dbReference type="FunFam" id="1.10.150.20:FF:000003">
    <property type="entry name" value="DNA polymerase I"/>
    <property type="match status" value="1"/>
</dbReference>
<comment type="catalytic activity">
    <reaction evidence="14 16">
        <text>DNA(n) + a 2'-deoxyribonucleoside 5'-triphosphate = DNA(n+1) + diphosphate</text>
        <dbReference type="Rhea" id="RHEA:22508"/>
        <dbReference type="Rhea" id="RHEA-COMP:17339"/>
        <dbReference type="Rhea" id="RHEA-COMP:17340"/>
        <dbReference type="ChEBI" id="CHEBI:33019"/>
        <dbReference type="ChEBI" id="CHEBI:61560"/>
        <dbReference type="ChEBI" id="CHEBI:173112"/>
        <dbReference type="EC" id="2.7.7.7"/>
    </reaction>
</comment>
<dbReference type="InterPro" id="IPR002298">
    <property type="entry name" value="DNA_polymerase_A"/>
</dbReference>
<evidence type="ECO:0000256" key="5">
    <source>
        <dbReference type="ARBA" id="ARBA00022695"/>
    </source>
</evidence>
<dbReference type="AlphaFoldDB" id="A0A4Q0NT21"/>
<dbReference type="InterPro" id="IPR036279">
    <property type="entry name" value="5-3_exonuclease_C_sf"/>
</dbReference>
<keyword evidence="8 16" id="KW-0227">DNA damage</keyword>
<dbReference type="FunFam" id="1.20.1060.10:FF:000001">
    <property type="entry name" value="DNA polymerase I"/>
    <property type="match status" value="1"/>
</dbReference>
<evidence type="ECO:0000256" key="3">
    <source>
        <dbReference type="ARBA" id="ARBA00020311"/>
    </source>
</evidence>
<evidence type="ECO:0000256" key="14">
    <source>
        <dbReference type="ARBA" id="ARBA00049244"/>
    </source>
</evidence>
<dbReference type="PANTHER" id="PTHR10133">
    <property type="entry name" value="DNA POLYMERASE I"/>
    <property type="match status" value="1"/>
</dbReference>
<evidence type="ECO:0000256" key="9">
    <source>
        <dbReference type="ARBA" id="ARBA00022801"/>
    </source>
</evidence>
<keyword evidence="10 16" id="KW-0269">Exonuclease</keyword>
<dbReference type="GO" id="GO:0006261">
    <property type="term" value="P:DNA-templated DNA replication"/>
    <property type="evidence" value="ECO:0007669"/>
    <property type="project" value="UniProtKB-UniRule"/>
</dbReference>
<dbReference type="InterPro" id="IPR020046">
    <property type="entry name" value="5-3_exonucl_a-hlix_arch_N"/>
</dbReference>
<dbReference type="Pfam" id="PF00476">
    <property type="entry name" value="DNA_pol_A"/>
    <property type="match status" value="1"/>
</dbReference>
<dbReference type="Pfam" id="PF02739">
    <property type="entry name" value="5_3_exonuc_N"/>
    <property type="match status" value="1"/>
</dbReference>
<evidence type="ECO:0000313" key="20">
    <source>
        <dbReference type="EMBL" id="RXG14168.1"/>
    </source>
</evidence>
<evidence type="ECO:0000259" key="19">
    <source>
        <dbReference type="SMART" id="SM00482"/>
    </source>
</evidence>
<sequence>MEFNSRIKHIPDMSTQKRLFLLDAYALIFRGYYALIKNPRVNSKGQDTSAVMGFVNSLFDVIKREKPDHLAVAFDKGGSSERVELYEEYKANRDETPEAIRIAVPIIQQILKAMHVPCIEIEGVEADDLIGTLAKQAEKEGFQVFMVTPDKDYAQLVSENIFMYKPARMGNGIEIWGIPEVQKRFEVEHPEQVIDYLGMMGDASDNIPGLPGVGDKTAKKFIKQYGGLEGLLANTDDLKGKMKEKVIENAELGRLSRKLATIMIDCDVEFHAESYELSQPDADKVQELFDELEFRRLKDQFIKIFSGEADSDTGAAVSNTETAKKLVNSSEKAAAAGAGQYNLFADGSDGMEIEERNARKTIKDTEHFYQSVAPGMATKLFLKNLMKQTSVCFDTETTDLDPLKADLVGIAFSWEKTKGFYIPFPTEKEEAQKLIEELRPFFESEEIEKIGQNLKYDIKVLAKYGIEVKGKLFDTMIAHYLINPDMRHNMDVLAETYLNYTPVSIEELIGKKGKNQKSMADVPLEEQTEYAVEDADVTLQLKEHFEKEMGEANTQKLFDEIEIPLVQVLADMELEGINLDEEFLNSLAEELNNDILSLEKKIYEEAGEEFNIGSPKQLGEILFDKLKLVDKPKKTRTGQYSTAEDVLSYLAPDHEIIQHVLDYRGLSKLKSTYVDALPTQVDPNTGRVHTDYMQTVAATGRLSSNNPNLQNIPIRTERGRQVRKAFVPRNEDYILLAADYSQIELRIIAALSQEETMMQAFKDGEDIHASTAAKVFNVPLDEVTREQRSNAKTVNFGIIYGVSAFGLSNQTDLSRSESKDLIDTYYKTYPKLRNYMSEQVDFARDNGYVSTVLGRRRYLKDINSGNAVVRGAAERNAVNAPIQGSAADIIKIAMINIHKKLKAEKLKTKMLLQVHDELVFDVYKPELEAVKKMIKSEMEQAFKMDVPLDVELGIGENWLEAH</sequence>
<dbReference type="InterPro" id="IPR002562">
    <property type="entry name" value="3'-5'_exonuclease_dom"/>
</dbReference>
<dbReference type="EC" id="2.7.7.7" evidence="2 15"/>
<proteinExistence type="inferred from homology"/>
<dbReference type="EMBL" id="QOVI01000004">
    <property type="protein sequence ID" value="RXG14168.1"/>
    <property type="molecule type" value="Genomic_DNA"/>
</dbReference>
<dbReference type="GO" id="GO:0003887">
    <property type="term" value="F:DNA-directed DNA polymerase activity"/>
    <property type="evidence" value="ECO:0007669"/>
    <property type="project" value="UniProtKB-UniRule"/>
</dbReference>
<keyword evidence="4 16" id="KW-0808">Transferase</keyword>
<dbReference type="SUPFAM" id="SSF88723">
    <property type="entry name" value="PIN domain-like"/>
    <property type="match status" value="1"/>
</dbReference>
<dbReference type="NCBIfam" id="TIGR00593">
    <property type="entry name" value="pola"/>
    <property type="match status" value="1"/>
</dbReference>
<dbReference type="Proteomes" id="UP000289821">
    <property type="component" value="Unassembled WGS sequence"/>
</dbReference>
<evidence type="ECO:0000256" key="6">
    <source>
        <dbReference type="ARBA" id="ARBA00022705"/>
    </source>
</evidence>
<keyword evidence="9 16" id="KW-0378">Hydrolase</keyword>
<keyword evidence="13 16" id="KW-0234">DNA repair</keyword>
<dbReference type="PROSITE" id="PS00447">
    <property type="entry name" value="DNA_POLYMERASE_A"/>
    <property type="match status" value="1"/>
</dbReference>
<dbReference type="InterPro" id="IPR001098">
    <property type="entry name" value="DNA-dir_DNA_pol_A_palm_dom"/>
</dbReference>
<dbReference type="InterPro" id="IPR002421">
    <property type="entry name" value="5-3_exonuclease"/>
</dbReference>
<evidence type="ECO:0000313" key="21">
    <source>
        <dbReference type="Proteomes" id="UP000289821"/>
    </source>
</evidence>
<dbReference type="SUPFAM" id="SSF56672">
    <property type="entry name" value="DNA/RNA polymerases"/>
    <property type="match status" value="1"/>
</dbReference>
<keyword evidence="7" id="KW-0540">Nuclease</keyword>
<keyword evidence="6 16" id="KW-0235">DNA replication</keyword>
<evidence type="ECO:0000256" key="7">
    <source>
        <dbReference type="ARBA" id="ARBA00022722"/>
    </source>
</evidence>
<dbReference type="Gene3D" id="3.30.420.10">
    <property type="entry name" value="Ribonuclease H-like superfamily/Ribonuclease H"/>
    <property type="match status" value="1"/>
</dbReference>
<dbReference type="PANTHER" id="PTHR10133:SF27">
    <property type="entry name" value="DNA POLYMERASE NU"/>
    <property type="match status" value="1"/>
</dbReference>
<feature type="domain" description="3'-5' exonuclease" evidence="17">
    <location>
        <begin position="369"/>
        <end position="550"/>
    </location>
</feature>
<dbReference type="NCBIfam" id="NF004397">
    <property type="entry name" value="PRK05755.1"/>
    <property type="match status" value="1"/>
</dbReference>
<evidence type="ECO:0000256" key="12">
    <source>
        <dbReference type="ARBA" id="ARBA00023125"/>
    </source>
</evidence>
<dbReference type="SUPFAM" id="SSF47807">
    <property type="entry name" value="5' to 3' exonuclease, C-terminal subdomain"/>
    <property type="match status" value="1"/>
</dbReference>
<keyword evidence="11 16" id="KW-0239">DNA-directed DNA polymerase</keyword>
<dbReference type="Pfam" id="PF01612">
    <property type="entry name" value="DNA_pol_A_exo1"/>
    <property type="match status" value="1"/>
</dbReference>
<dbReference type="Gene3D" id="1.10.150.20">
    <property type="entry name" value="5' to 3' exonuclease, C-terminal subdomain"/>
    <property type="match status" value="2"/>
</dbReference>
<protein>
    <recommendedName>
        <fullName evidence="3 15">DNA polymerase I</fullName>
        <ecNumber evidence="2 15">2.7.7.7</ecNumber>
    </recommendedName>
</protein>
<feature type="domain" description="DNA-directed DNA polymerase family A palm" evidence="19">
    <location>
        <begin position="719"/>
        <end position="926"/>
    </location>
</feature>
<dbReference type="InterPro" id="IPR008918">
    <property type="entry name" value="HhH2"/>
</dbReference>
<dbReference type="SMART" id="SM00474">
    <property type="entry name" value="35EXOc"/>
    <property type="match status" value="1"/>
</dbReference>
<evidence type="ECO:0000256" key="15">
    <source>
        <dbReference type="NCBIfam" id="TIGR00593"/>
    </source>
</evidence>
<dbReference type="Gene3D" id="1.20.1060.10">
    <property type="entry name" value="Taq DNA Polymerase, Chain T, domain 4"/>
    <property type="match status" value="1"/>
</dbReference>
<dbReference type="GO" id="GO:0003677">
    <property type="term" value="F:DNA binding"/>
    <property type="evidence" value="ECO:0007669"/>
    <property type="project" value="UniProtKB-UniRule"/>
</dbReference>
<keyword evidence="5 16" id="KW-0548">Nucleotidyltransferase</keyword>
<organism evidence="20 21">
    <name type="scientific">Leeuwenhoekiella aestuarii</name>
    <dbReference type="NCBI Taxonomy" id="2249426"/>
    <lineage>
        <taxon>Bacteria</taxon>
        <taxon>Pseudomonadati</taxon>
        <taxon>Bacteroidota</taxon>
        <taxon>Flavobacteriia</taxon>
        <taxon>Flavobacteriales</taxon>
        <taxon>Flavobacteriaceae</taxon>
        <taxon>Leeuwenhoekiella</taxon>
    </lineage>
</organism>
<comment type="function">
    <text evidence="16">In addition to polymerase activity, this DNA polymerase exhibits 3'-5' and 5'-3' exonuclease activity.</text>
</comment>
<evidence type="ECO:0000256" key="13">
    <source>
        <dbReference type="ARBA" id="ARBA00023204"/>
    </source>
</evidence>